<keyword evidence="2" id="KW-1185">Reference proteome</keyword>
<dbReference type="AlphaFoldDB" id="A0A8H7VJ98"/>
<evidence type="ECO:0000313" key="1">
    <source>
        <dbReference type="EMBL" id="KAG2218513.1"/>
    </source>
</evidence>
<name>A0A8H7VJ98_9FUNG</name>
<gene>
    <name evidence="1" type="ORF">INT45_004115</name>
</gene>
<evidence type="ECO:0000313" key="2">
    <source>
        <dbReference type="Proteomes" id="UP000646827"/>
    </source>
</evidence>
<comment type="caution">
    <text evidence="1">The sequence shown here is derived from an EMBL/GenBank/DDBJ whole genome shotgun (WGS) entry which is preliminary data.</text>
</comment>
<dbReference type="Proteomes" id="UP000646827">
    <property type="component" value="Unassembled WGS sequence"/>
</dbReference>
<protein>
    <submittedName>
        <fullName evidence="1">Uncharacterized protein</fullName>
    </submittedName>
</protein>
<organism evidence="1 2">
    <name type="scientific">Circinella minor</name>
    <dbReference type="NCBI Taxonomy" id="1195481"/>
    <lineage>
        <taxon>Eukaryota</taxon>
        <taxon>Fungi</taxon>
        <taxon>Fungi incertae sedis</taxon>
        <taxon>Mucoromycota</taxon>
        <taxon>Mucoromycotina</taxon>
        <taxon>Mucoromycetes</taxon>
        <taxon>Mucorales</taxon>
        <taxon>Lichtheimiaceae</taxon>
        <taxon>Circinella</taxon>
    </lineage>
</organism>
<reference evidence="1 2" key="1">
    <citation type="submission" date="2020-12" db="EMBL/GenBank/DDBJ databases">
        <title>Metabolic potential, ecology and presence of endohyphal bacteria is reflected in genomic diversity of Mucoromycotina.</title>
        <authorList>
            <person name="Muszewska A."/>
            <person name="Okrasinska A."/>
            <person name="Steczkiewicz K."/>
            <person name="Drgas O."/>
            <person name="Orlowska M."/>
            <person name="Perlinska-Lenart U."/>
            <person name="Aleksandrzak-Piekarczyk T."/>
            <person name="Szatraj K."/>
            <person name="Zielenkiewicz U."/>
            <person name="Pilsyk S."/>
            <person name="Malc E."/>
            <person name="Mieczkowski P."/>
            <person name="Kruszewska J.S."/>
            <person name="Biernat P."/>
            <person name="Pawlowska J."/>
        </authorList>
    </citation>
    <scope>NUCLEOTIDE SEQUENCE [LARGE SCALE GENOMIC DNA]</scope>
    <source>
        <strain evidence="1 2">CBS 142.35</strain>
    </source>
</reference>
<accession>A0A8H7VJ98</accession>
<sequence>MNEQKKLVVEERRRTNVSISFNELFDWMQELVLEQQYIDQELHSEHTGITAVENEDTITKAFEDCELDFDVEPDVTEPESAENQ</sequence>
<proteinExistence type="predicted"/>
<dbReference type="EMBL" id="JAEPRB010000226">
    <property type="protein sequence ID" value="KAG2218513.1"/>
    <property type="molecule type" value="Genomic_DNA"/>
</dbReference>